<evidence type="ECO:0000313" key="2">
    <source>
        <dbReference type="Proteomes" id="UP000230607"/>
    </source>
</evidence>
<accession>A0A2H1FHK5</accession>
<dbReference type="Proteomes" id="UP000230607">
    <property type="component" value="Chromosome 1"/>
</dbReference>
<dbReference type="AlphaFoldDB" id="A0A2H1FHK5"/>
<name>A0A2H1FHK5_9ARCH</name>
<dbReference type="RefSeq" id="WP_157928064.1">
    <property type="nucleotide sequence ID" value="NZ_LT841358.1"/>
</dbReference>
<reference evidence="2" key="1">
    <citation type="submission" date="2017-03" db="EMBL/GenBank/DDBJ databases">
        <authorList>
            <person name="Herbold C."/>
        </authorList>
    </citation>
    <scope>NUCLEOTIDE SEQUENCE [LARGE SCALE GENOMIC DNA]</scope>
</reference>
<evidence type="ECO:0000313" key="1">
    <source>
        <dbReference type="EMBL" id="SMH72260.1"/>
    </source>
</evidence>
<organism evidence="1 2">
    <name type="scientific">Candidatus Nitrosotalea okcheonensis</name>
    <dbReference type="NCBI Taxonomy" id="1903276"/>
    <lineage>
        <taxon>Archaea</taxon>
        <taxon>Nitrososphaerota</taxon>
        <taxon>Nitrososphaeria</taxon>
        <taxon>Nitrosotaleales</taxon>
        <taxon>Nitrosotaleaceae</taxon>
        <taxon>Nitrosotalea</taxon>
    </lineage>
</organism>
<protein>
    <submittedName>
        <fullName evidence="1">Uncharacterized protein</fullName>
    </submittedName>
</protein>
<sequence>MQRAVKPKKIDDITPEEKADVEEFYKAKAKGETKKSSLKEFLKELHE</sequence>
<keyword evidence="2" id="KW-1185">Reference proteome</keyword>
<proteinExistence type="predicted"/>
<gene>
    <name evidence="1" type="ORF">NCS_30100</name>
</gene>
<dbReference type="EMBL" id="LT841358">
    <property type="protein sequence ID" value="SMH72260.1"/>
    <property type="molecule type" value="Genomic_DNA"/>
</dbReference>